<evidence type="ECO:0000256" key="31">
    <source>
        <dbReference type="ARBA" id="ARBA00048001"/>
    </source>
</evidence>
<comment type="catalytic activity">
    <reaction evidence="35">
        <text>hexadecanoyl-CoA + acetyl-CoA = 3-oxooctadecanoyl-CoA + CoA</text>
        <dbReference type="Rhea" id="RHEA:35279"/>
        <dbReference type="ChEBI" id="CHEBI:57287"/>
        <dbReference type="ChEBI" id="CHEBI:57288"/>
        <dbReference type="ChEBI" id="CHEBI:57379"/>
        <dbReference type="ChEBI" id="CHEBI:71407"/>
    </reaction>
    <physiologicalReaction direction="right-to-left" evidence="35">
        <dbReference type="Rhea" id="RHEA:35281"/>
    </physiologicalReaction>
</comment>
<evidence type="ECO:0000256" key="9">
    <source>
        <dbReference type="ARBA" id="ARBA00023055"/>
    </source>
</evidence>
<dbReference type="PANTHER" id="PTHR42870:SF1">
    <property type="entry name" value="NON-SPECIFIC LIPID-TRANSFER PROTEIN-LIKE 2"/>
    <property type="match status" value="1"/>
</dbReference>
<dbReference type="GO" id="GO:0005739">
    <property type="term" value="C:mitochondrion"/>
    <property type="evidence" value="ECO:0007669"/>
    <property type="project" value="UniProtKB-SubCell"/>
</dbReference>
<dbReference type="EC" id="2.3.1.176" evidence="4"/>
<comment type="catalytic activity">
    <reaction evidence="34">
        <text>an acyl-CoA + acetyl-CoA = a 3-oxoacyl-CoA + CoA</text>
        <dbReference type="Rhea" id="RHEA:21564"/>
        <dbReference type="ChEBI" id="CHEBI:57287"/>
        <dbReference type="ChEBI" id="CHEBI:57288"/>
        <dbReference type="ChEBI" id="CHEBI:58342"/>
        <dbReference type="ChEBI" id="CHEBI:90726"/>
        <dbReference type="EC" id="2.3.1.16"/>
    </reaction>
    <physiologicalReaction direction="right-to-left" evidence="34">
        <dbReference type="Rhea" id="RHEA:21566"/>
    </physiologicalReaction>
</comment>
<dbReference type="Pfam" id="PF00108">
    <property type="entry name" value="Thiolase_N"/>
    <property type="match status" value="1"/>
</dbReference>
<evidence type="ECO:0000256" key="3">
    <source>
        <dbReference type="ARBA" id="ARBA00004496"/>
    </source>
</evidence>
<evidence type="ECO:0000313" key="42">
    <source>
        <dbReference type="EMBL" id="VVC88633.1"/>
    </source>
</evidence>
<feature type="domain" description="SCP2" evidence="40">
    <location>
        <begin position="428"/>
        <end position="520"/>
    </location>
</feature>
<evidence type="ECO:0000259" key="41">
    <source>
        <dbReference type="Pfam" id="PF22691"/>
    </source>
</evidence>
<keyword evidence="13" id="KW-0576">Peroxisome</keyword>
<comment type="subcellular location">
    <subcellularLocation>
        <location evidence="3">Cytoplasm</location>
    </subcellularLocation>
    <subcellularLocation>
        <location evidence="1">Mitochondrion</location>
    </subcellularLocation>
    <subcellularLocation>
        <location evidence="2">Peroxisome</location>
    </subcellularLocation>
</comment>
<comment type="function">
    <text evidence="29">Plays a crucial role in the peroxisomal oxidation of branched-chain fatty acids. Catalyzes the last step of the peroxisomal beta-oxidation of branched chain fatty acids and the side chain of the bile acid intermediates di- and trihydroxycoprostanic acids (DHCA and THCA). Also active with medium and long straight chain 3-oxoacyl-CoAs. Stimulates the microsomal conversion of 7-dehydrocholesterol to cholesterol and transfers phosphatidylcholine and 7-dehydrocholesterol between membrances, in vitro. Isoforms SCP2 and SCPx cooperate in peroxisomal oxidation of certain naturally occurring tetramethyl-branched fatty acyl-CoAs.</text>
</comment>
<dbReference type="Proteomes" id="UP000324832">
    <property type="component" value="Unassembled WGS sequence"/>
</dbReference>
<comment type="catalytic activity">
    <reaction evidence="32">
        <text>decanoyl-CoA + acetyl-CoA = 3-oxododecanoyl-CoA + CoA</text>
        <dbReference type="Rhea" id="RHEA:31183"/>
        <dbReference type="ChEBI" id="CHEBI:57287"/>
        <dbReference type="ChEBI" id="CHEBI:57288"/>
        <dbReference type="ChEBI" id="CHEBI:61430"/>
        <dbReference type="ChEBI" id="CHEBI:62615"/>
    </reaction>
    <physiologicalReaction direction="right-to-left" evidence="32">
        <dbReference type="Rhea" id="RHEA:31185"/>
    </physiologicalReaction>
</comment>
<dbReference type="PROSITE" id="PS00737">
    <property type="entry name" value="THIOLASE_2"/>
    <property type="match status" value="1"/>
</dbReference>
<keyword evidence="11" id="KW-0446">Lipid-binding</keyword>
<evidence type="ECO:0000256" key="29">
    <source>
        <dbReference type="ARBA" id="ARBA00045994"/>
    </source>
</evidence>
<comment type="catalytic activity">
    <reaction evidence="18">
        <text>choloyl-CoA + propanoyl-CoA = 3alpha,7alpha,12alpha-trihydroxy-24-oxo-5beta-cholestan-26-oyl-CoA + CoA</text>
        <dbReference type="Rhea" id="RHEA:16865"/>
        <dbReference type="ChEBI" id="CHEBI:57287"/>
        <dbReference type="ChEBI" id="CHEBI:57373"/>
        <dbReference type="ChEBI" id="CHEBI:57392"/>
        <dbReference type="ChEBI" id="CHEBI:58507"/>
        <dbReference type="EC" id="2.3.1.176"/>
    </reaction>
    <physiologicalReaction direction="right-to-left" evidence="18">
        <dbReference type="Rhea" id="RHEA:16867"/>
    </physiologicalReaction>
</comment>
<evidence type="ECO:0000256" key="8">
    <source>
        <dbReference type="ARBA" id="ARBA00022679"/>
    </source>
</evidence>
<evidence type="ECO:0000256" key="38">
    <source>
        <dbReference type="ARBA" id="ARBA00049542"/>
    </source>
</evidence>
<evidence type="ECO:0000259" key="40">
    <source>
        <dbReference type="Pfam" id="PF02036"/>
    </source>
</evidence>
<evidence type="ECO:0000256" key="36">
    <source>
        <dbReference type="ARBA" id="ARBA00049270"/>
    </source>
</evidence>
<evidence type="ECO:0000256" key="28">
    <source>
        <dbReference type="ARBA" id="ARBA00045738"/>
    </source>
</evidence>
<proteinExistence type="predicted"/>
<dbReference type="EC" id="2.3.1.16" evidence="16"/>
<evidence type="ECO:0000256" key="5">
    <source>
        <dbReference type="ARBA" id="ARBA00014545"/>
    </source>
</evidence>
<evidence type="ECO:0000256" key="37">
    <source>
        <dbReference type="ARBA" id="ARBA00049306"/>
    </source>
</evidence>
<dbReference type="EMBL" id="FZQP02000360">
    <property type="protein sequence ID" value="VVC88633.1"/>
    <property type="molecule type" value="Genomic_DNA"/>
</dbReference>
<evidence type="ECO:0000256" key="24">
    <source>
        <dbReference type="ARBA" id="ARBA00031346"/>
    </source>
</evidence>
<comment type="catalytic activity">
    <reaction evidence="36">
        <text>dodecanoyl-CoA + acetyl-CoA = 3-oxotetradecanoyl-CoA + CoA</text>
        <dbReference type="Rhea" id="RHEA:31091"/>
        <dbReference type="ChEBI" id="CHEBI:57287"/>
        <dbReference type="ChEBI" id="CHEBI:57288"/>
        <dbReference type="ChEBI" id="CHEBI:57375"/>
        <dbReference type="ChEBI" id="CHEBI:62543"/>
    </reaction>
    <physiologicalReaction direction="right-to-left" evidence="36">
        <dbReference type="Rhea" id="RHEA:31093"/>
    </physiologicalReaction>
</comment>
<dbReference type="GO" id="GO:0006869">
    <property type="term" value="P:lipid transport"/>
    <property type="evidence" value="ECO:0007669"/>
    <property type="project" value="UniProtKB-KW"/>
</dbReference>
<evidence type="ECO:0000256" key="32">
    <source>
        <dbReference type="ARBA" id="ARBA00048004"/>
    </source>
</evidence>
<dbReference type="FunFam" id="3.40.47.10:FF:000016">
    <property type="entry name" value="Non-specific lipid-transfer protein"/>
    <property type="match status" value="1"/>
</dbReference>
<evidence type="ECO:0000256" key="16">
    <source>
        <dbReference type="ARBA" id="ARBA00024073"/>
    </source>
</evidence>
<protein>
    <recommendedName>
        <fullName evidence="5">Sterol carrier protein 2</fullName>
        <ecNumber evidence="15">2.3.1.155</ecNumber>
        <ecNumber evidence="16">2.3.1.16</ecNumber>
        <ecNumber evidence="4">2.3.1.176</ecNumber>
    </recommendedName>
    <alternativeName>
        <fullName evidence="25">Acetyl-CoA C-myristoyltransferase</fullName>
    </alternativeName>
    <alternativeName>
        <fullName evidence="22">Non-specific lipid-transfer protein</fullName>
    </alternativeName>
    <alternativeName>
        <fullName evidence="26">Propanoyl-CoA C-acyltransferase</fullName>
    </alternativeName>
    <alternativeName>
        <fullName evidence="21">SCP-2/3-oxoacyl-CoA thiolase</fullName>
    </alternativeName>
    <alternativeName>
        <fullName evidence="23">SCP-2/thiolase</fullName>
    </alternativeName>
    <alternativeName>
        <fullName evidence="24">SCP-chi</fullName>
    </alternativeName>
    <alternativeName>
        <fullName evidence="27">Sterol carrier protein X</fullName>
    </alternativeName>
</protein>
<dbReference type="GO" id="GO:0008289">
    <property type="term" value="F:lipid binding"/>
    <property type="evidence" value="ECO:0007669"/>
    <property type="project" value="UniProtKB-KW"/>
</dbReference>
<evidence type="ECO:0000256" key="13">
    <source>
        <dbReference type="ARBA" id="ARBA00023140"/>
    </source>
</evidence>
<evidence type="ECO:0000256" key="19">
    <source>
        <dbReference type="ARBA" id="ARBA00024514"/>
    </source>
</evidence>
<feature type="domain" description="Thiolase N-terminal" evidence="39">
    <location>
        <begin position="5"/>
        <end position="229"/>
    </location>
</feature>
<comment type="catalytic activity">
    <reaction evidence="31">
        <text>hexanoyl-CoA + acetyl-CoA = 3-oxooctanoyl-CoA + CoA</text>
        <dbReference type="Rhea" id="RHEA:31203"/>
        <dbReference type="ChEBI" id="CHEBI:57287"/>
        <dbReference type="ChEBI" id="CHEBI:57288"/>
        <dbReference type="ChEBI" id="CHEBI:62619"/>
        <dbReference type="ChEBI" id="CHEBI:62620"/>
    </reaction>
    <physiologicalReaction direction="right-to-left" evidence="31">
        <dbReference type="Rhea" id="RHEA:31205"/>
    </physiologicalReaction>
</comment>
<evidence type="ECO:0000256" key="15">
    <source>
        <dbReference type="ARBA" id="ARBA00024058"/>
    </source>
</evidence>
<reference evidence="42 43" key="1">
    <citation type="submission" date="2017-07" db="EMBL/GenBank/DDBJ databases">
        <authorList>
            <person name="Talla V."/>
            <person name="Backstrom N."/>
        </authorList>
    </citation>
    <scope>NUCLEOTIDE SEQUENCE [LARGE SCALE GENOMIC DNA]</scope>
</reference>
<evidence type="ECO:0000256" key="12">
    <source>
        <dbReference type="ARBA" id="ARBA00023128"/>
    </source>
</evidence>
<dbReference type="GO" id="GO:0050633">
    <property type="term" value="F:acetyl-CoA C-myristoyltransferase activity"/>
    <property type="evidence" value="ECO:0007669"/>
    <property type="project" value="UniProtKB-EC"/>
</dbReference>
<comment type="catalytic activity">
    <reaction evidence="17">
        <text>propanoyl-CoA + tetradecanoyl-CoA = 3-oxo-2-methylhexadecanoyl-CoA + CoA</text>
        <dbReference type="Rhea" id="RHEA:46344"/>
        <dbReference type="ChEBI" id="CHEBI:57287"/>
        <dbReference type="ChEBI" id="CHEBI:57385"/>
        <dbReference type="ChEBI" id="CHEBI:57392"/>
        <dbReference type="ChEBI" id="CHEBI:86042"/>
    </reaction>
    <physiologicalReaction direction="right-to-left" evidence="17">
        <dbReference type="Rhea" id="RHEA:46346"/>
    </physiologicalReaction>
</comment>
<evidence type="ECO:0000256" key="34">
    <source>
        <dbReference type="ARBA" id="ARBA00049178"/>
    </source>
</evidence>
<gene>
    <name evidence="42" type="ORF">LSINAPIS_LOCUS1958</name>
</gene>
<dbReference type="PROSITE" id="PS00098">
    <property type="entry name" value="THIOLASE_1"/>
    <property type="match status" value="1"/>
</dbReference>
<dbReference type="EC" id="2.3.1.155" evidence="15"/>
<keyword evidence="10" id="KW-0443">Lipid metabolism</keyword>
<dbReference type="Gene3D" id="3.40.47.10">
    <property type="match status" value="1"/>
</dbReference>
<dbReference type="Pfam" id="PF22691">
    <property type="entry name" value="Thiolase_C_1"/>
    <property type="match status" value="1"/>
</dbReference>
<dbReference type="InterPro" id="IPR036527">
    <property type="entry name" value="SCP2_sterol-bd_dom_sf"/>
</dbReference>
<dbReference type="SUPFAM" id="SSF55718">
    <property type="entry name" value="SCP-like"/>
    <property type="match status" value="1"/>
</dbReference>
<evidence type="ECO:0000256" key="11">
    <source>
        <dbReference type="ARBA" id="ARBA00023121"/>
    </source>
</evidence>
<evidence type="ECO:0000256" key="1">
    <source>
        <dbReference type="ARBA" id="ARBA00004173"/>
    </source>
</evidence>
<dbReference type="GO" id="GO:0003988">
    <property type="term" value="F:acetyl-CoA C-acyltransferase activity"/>
    <property type="evidence" value="ECO:0007669"/>
    <property type="project" value="UniProtKB-EC"/>
</dbReference>
<evidence type="ECO:0000256" key="14">
    <source>
        <dbReference type="ARBA" id="ARBA00023315"/>
    </source>
</evidence>
<dbReference type="GO" id="GO:0005777">
    <property type="term" value="C:peroxisome"/>
    <property type="evidence" value="ECO:0007669"/>
    <property type="project" value="UniProtKB-SubCell"/>
</dbReference>
<keyword evidence="9" id="KW-0445">Lipid transport</keyword>
<evidence type="ECO:0000259" key="39">
    <source>
        <dbReference type="Pfam" id="PF00108"/>
    </source>
</evidence>
<comment type="catalytic activity">
    <reaction evidence="19">
        <text>3-oxo-(9Z-octadecenoyl)-CoA + CoA = (7Z)-hexadecenoyl-CoA + acetyl-CoA</text>
        <dbReference type="Rhea" id="RHEA:47400"/>
        <dbReference type="ChEBI" id="CHEBI:57287"/>
        <dbReference type="ChEBI" id="CHEBI:57288"/>
        <dbReference type="ChEBI" id="CHEBI:87695"/>
        <dbReference type="ChEBI" id="CHEBI:87698"/>
    </reaction>
    <physiologicalReaction direction="left-to-right" evidence="19">
        <dbReference type="Rhea" id="RHEA:47401"/>
    </physiologicalReaction>
</comment>
<evidence type="ECO:0000256" key="25">
    <source>
        <dbReference type="ARBA" id="ARBA00032093"/>
    </source>
</evidence>
<evidence type="ECO:0000256" key="20">
    <source>
        <dbReference type="ARBA" id="ARBA00029287"/>
    </source>
</evidence>
<comment type="catalytic activity">
    <reaction evidence="30">
        <text>tetradecanoyl-CoA + acetyl-CoA = 3-oxohexadecanoyl-CoA + CoA</text>
        <dbReference type="Rhea" id="RHEA:18161"/>
        <dbReference type="ChEBI" id="CHEBI:57287"/>
        <dbReference type="ChEBI" id="CHEBI:57288"/>
        <dbReference type="ChEBI" id="CHEBI:57349"/>
        <dbReference type="ChEBI" id="CHEBI:57385"/>
        <dbReference type="EC" id="2.3.1.155"/>
    </reaction>
    <physiologicalReaction direction="right-to-left" evidence="30">
        <dbReference type="Rhea" id="RHEA:18163"/>
    </physiologicalReaction>
</comment>
<name>A0A5E4PRU6_9NEOP</name>
<keyword evidence="12" id="KW-0496">Mitochondrion</keyword>
<sequence>MGRKVYVVGVGMTKFVKPSPDRDYPELGKEAVEAALADARIKYGDVQQAVCGYVFGDSTCGQRVLYQVGMTGIPIYNVNNNCSTGSNALFLGKQLIEGGIADVILAVGFEKMAPGALGGGAYTDRTNPMDKHTLKMAELADLTGAPMTAQYFGNAGLEHMKKYGTKEVHFAKIAAKNHRHGMKNPRAQSTREYTVEEILKSRKIYGPLTKLECCPTSDGAGAAVLMSEDAVIRYGLQSKAVEIIGMEMATDTEAVFKENSLMKVAGTDMTALAADRLYKKTGISPMEIDVVELHDCFATNELITYEGLRLCGEGEAGKFIDAGDNTYGGRVVVNPSGGLIAKGHPLGATGLAQCAELVWQLRGEAGDRQVPRARLALQHNLGLGGAVVITMYRKGFVNAYPNQVAAIAGNAEDFKVYKYMKILEEAMQTDEDKLIEKVRGIYGFKVRGPGGKEGYWVINAKEGKGKVTYDGKDKCDVTFTINDDDVVDLISGKLNPQKAFFQGKIKIQGNMGLAMKLTDLQRSAAGRIDSIRSKL</sequence>
<dbReference type="NCBIfam" id="NF006102">
    <property type="entry name" value="PRK08256.1"/>
    <property type="match status" value="1"/>
</dbReference>
<evidence type="ECO:0000256" key="2">
    <source>
        <dbReference type="ARBA" id="ARBA00004275"/>
    </source>
</evidence>
<comment type="catalytic activity">
    <reaction evidence="38">
        <text>octanoyl-CoA + acetyl-CoA = 3-oxodecanoyl-CoA + CoA</text>
        <dbReference type="Rhea" id="RHEA:31087"/>
        <dbReference type="ChEBI" id="CHEBI:57287"/>
        <dbReference type="ChEBI" id="CHEBI:57288"/>
        <dbReference type="ChEBI" id="CHEBI:57386"/>
        <dbReference type="ChEBI" id="CHEBI:62548"/>
    </reaction>
    <physiologicalReaction direction="right-to-left" evidence="38">
        <dbReference type="Rhea" id="RHEA:31089"/>
    </physiologicalReaction>
</comment>
<evidence type="ECO:0000256" key="33">
    <source>
        <dbReference type="ARBA" id="ARBA00048553"/>
    </source>
</evidence>
<dbReference type="Gene3D" id="3.30.1050.10">
    <property type="entry name" value="SCP2 sterol-binding domain"/>
    <property type="match status" value="1"/>
</dbReference>
<organism evidence="42 43">
    <name type="scientific">Leptidea sinapis</name>
    <dbReference type="NCBI Taxonomy" id="189913"/>
    <lineage>
        <taxon>Eukaryota</taxon>
        <taxon>Metazoa</taxon>
        <taxon>Ecdysozoa</taxon>
        <taxon>Arthropoda</taxon>
        <taxon>Hexapoda</taxon>
        <taxon>Insecta</taxon>
        <taxon>Pterygota</taxon>
        <taxon>Neoptera</taxon>
        <taxon>Endopterygota</taxon>
        <taxon>Lepidoptera</taxon>
        <taxon>Glossata</taxon>
        <taxon>Ditrysia</taxon>
        <taxon>Papilionoidea</taxon>
        <taxon>Pieridae</taxon>
        <taxon>Dismorphiinae</taxon>
        <taxon>Leptidea</taxon>
    </lineage>
</organism>
<evidence type="ECO:0000256" key="18">
    <source>
        <dbReference type="ARBA" id="ARBA00024509"/>
    </source>
</evidence>
<dbReference type="GO" id="GO:0006629">
    <property type="term" value="P:lipid metabolic process"/>
    <property type="evidence" value="ECO:0007669"/>
    <property type="project" value="UniProtKB-KW"/>
</dbReference>
<keyword evidence="14" id="KW-0012">Acyltransferase</keyword>
<dbReference type="SUPFAM" id="SSF53901">
    <property type="entry name" value="Thiolase-like"/>
    <property type="match status" value="2"/>
</dbReference>
<evidence type="ECO:0000256" key="35">
    <source>
        <dbReference type="ARBA" id="ARBA00049268"/>
    </source>
</evidence>
<keyword evidence="8" id="KW-0808">Transferase</keyword>
<dbReference type="PANTHER" id="PTHR42870">
    <property type="entry name" value="ACETYL-COA C-ACETYLTRANSFERASE"/>
    <property type="match status" value="1"/>
</dbReference>
<dbReference type="CDD" id="cd00829">
    <property type="entry name" value="SCP-x_thiolase"/>
    <property type="match status" value="1"/>
</dbReference>
<feature type="domain" description="Thiolase C-terminal" evidence="41">
    <location>
        <begin position="267"/>
        <end position="383"/>
    </location>
</feature>
<evidence type="ECO:0000256" key="10">
    <source>
        <dbReference type="ARBA" id="ARBA00023098"/>
    </source>
</evidence>
<keyword evidence="43" id="KW-1185">Reference proteome</keyword>
<evidence type="ECO:0000256" key="26">
    <source>
        <dbReference type="ARBA" id="ARBA00032316"/>
    </source>
</evidence>
<evidence type="ECO:0000256" key="21">
    <source>
        <dbReference type="ARBA" id="ARBA00030531"/>
    </source>
</evidence>
<evidence type="ECO:0000256" key="6">
    <source>
        <dbReference type="ARBA" id="ARBA00022448"/>
    </source>
</evidence>
<dbReference type="AlphaFoldDB" id="A0A5E4PRU6"/>
<accession>A0A5E4PRU6</accession>
<dbReference type="InterPro" id="IPR020615">
    <property type="entry name" value="Thiolase_acyl_enz_int_AS"/>
</dbReference>
<dbReference type="InterPro" id="IPR055140">
    <property type="entry name" value="Thiolase_C_2"/>
</dbReference>
<dbReference type="InterPro" id="IPR020613">
    <property type="entry name" value="Thiolase_CS"/>
</dbReference>
<comment type="catalytic activity">
    <reaction evidence="33">
        <text>butanoyl-CoA + acetyl-CoA = 3-oxohexanoyl-CoA + CoA</text>
        <dbReference type="Rhea" id="RHEA:31111"/>
        <dbReference type="ChEBI" id="CHEBI:57287"/>
        <dbReference type="ChEBI" id="CHEBI:57288"/>
        <dbReference type="ChEBI" id="CHEBI:57371"/>
        <dbReference type="ChEBI" id="CHEBI:62418"/>
    </reaction>
    <physiologicalReaction direction="right-to-left" evidence="33">
        <dbReference type="Rhea" id="RHEA:31113"/>
    </physiologicalReaction>
</comment>
<comment type="catalytic activity">
    <reaction evidence="37">
        <text>3-oxohexadecanedioyl-CoA + CoA = tetradecanedioyl-CoA + acetyl-CoA</text>
        <dbReference type="Rhea" id="RHEA:40343"/>
        <dbReference type="ChEBI" id="CHEBI:57287"/>
        <dbReference type="ChEBI" id="CHEBI:57288"/>
        <dbReference type="ChEBI" id="CHEBI:77081"/>
        <dbReference type="ChEBI" id="CHEBI:77084"/>
    </reaction>
    <physiologicalReaction direction="left-to-right" evidence="37">
        <dbReference type="Rhea" id="RHEA:40344"/>
    </physiologicalReaction>
</comment>
<evidence type="ECO:0000256" key="7">
    <source>
        <dbReference type="ARBA" id="ARBA00022490"/>
    </source>
</evidence>
<keyword evidence="6" id="KW-0813">Transport</keyword>
<evidence type="ECO:0000256" key="23">
    <source>
        <dbReference type="ARBA" id="ARBA00031275"/>
    </source>
</evidence>
<evidence type="ECO:0000256" key="4">
    <source>
        <dbReference type="ARBA" id="ARBA00012352"/>
    </source>
</evidence>
<evidence type="ECO:0000256" key="22">
    <source>
        <dbReference type="ARBA" id="ARBA00030851"/>
    </source>
</evidence>
<evidence type="ECO:0000313" key="43">
    <source>
        <dbReference type="Proteomes" id="UP000324832"/>
    </source>
</evidence>
<dbReference type="FunFam" id="3.30.1050.10:FF:000001">
    <property type="entry name" value="Putative Non-specific lipid-transfer protein"/>
    <property type="match status" value="1"/>
</dbReference>
<comment type="function">
    <text evidence="28">Mediates the transfer of all common phospholipids, cholesterol and gangliosides from the endoplasmic reticulum to the plasma membrane. May play a role in regulating steroidogenesis. Stimulates the microsomal conversion of 7-dehydrocholesterol to cholesterol. Also binds fatty acids and fatty acyl Coenzyme A (CoA) such as phytanoyl-CoA. Involved in the regulation phospholipid synthesis in endoplasmic reticulum enhancing the incorporation of exogenous fatty acid into glycerides. Seems to stimulate the rate-limiting step in phosphatidic acid formation mediated by GPAT3. Isoforms SCP2 and SCPx cooperate in peroxisomal oxidation of certain naturally occurring tetramethyl-branched fatty acyl-CoAs.</text>
</comment>
<comment type="catalytic activity">
    <reaction evidence="20">
        <text>7-dehydrocholesterol(in) = 7-dehydrocholesterol(out)</text>
        <dbReference type="Rhea" id="RHEA:62960"/>
        <dbReference type="ChEBI" id="CHEBI:17759"/>
    </reaction>
</comment>
<dbReference type="InterPro" id="IPR003033">
    <property type="entry name" value="SCP2_sterol-bd_dom"/>
</dbReference>
<dbReference type="InterPro" id="IPR020616">
    <property type="entry name" value="Thiolase_N"/>
</dbReference>
<evidence type="ECO:0000256" key="30">
    <source>
        <dbReference type="ARBA" id="ARBA00047485"/>
    </source>
</evidence>
<evidence type="ECO:0000256" key="27">
    <source>
        <dbReference type="ARBA" id="ARBA00033178"/>
    </source>
</evidence>
<keyword evidence="7" id="KW-0963">Cytoplasm</keyword>
<evidence type="ECO:0000256" key="17">
    <source>
        <dbReference type="ARBA" id="ARBA00024471"/>
    </source>
</evidence>
<dbReference type="Pfam" id="PF02036">
    <property type="entry name" value="SCP2"/>
    <property type="match status" value="1"/>
</dbReference>
<dbReference type="InterPro" id="IPR016039">
    <property type="entry name" value="Thiolase-like"/>
</dbReference>